<evidence type="ECO:0000313" key="2">
    <source>
        <dbReference type="Proteomes" id="UP000791440"/>
    </source>
</evidence>
<dbReference type="AlphaFoldDB" id="A0A921ZSH1"/>
<comment type="caution">
    <text evidence="1">The sequence shown here is derived from an EMBL/GenBank/DDBJ whole genome shotgun (WGS) entry which is preliminary data.</text>
</comment>
<organism evidence="1 2">
    <name type="scientific">Manduca sexta</name>
    <name type="common">Tobacco hawkmoth</name>
    <name type="synonym">Tobacco hornworm</name>
    <dbReference type="NCBI Taxonomy" id="7130"/>
    <lineage>
        <taxon>Eukaryota</taxon>
        <taxon>Metazoa</taxon>
        <taxon>Ecdysozoa</taxon>
        <taxon>Arthropoda</taxon>
        <taxon>Hexapoda</taxon>
        <taxon>Insecta</taxon>
        <taxon>Pterygota</taxon>
        <taxon>Neoptera</taxon>
        <taxon>Endopterygota</taxon>
        <taxon>Lepidoptera</taxon>
        <taxon>Glossata</taxon>
        <taxon>Ditrysia</taxon>
        <taxon>Bombycoidea</taxon>
        <taxon>Sphingidae</taxon>
        <taxon>Sphinginae</taxon>
        <taxon>Sphingini</taxon>
        <taxon>Manduca</taxon>
    </lineage>
</organism>
<dbReference type="EMBL" id="JH668865">
    <property type="protein sequence ID" value="KAG6462578.1"/>
    <property type="molecule type" value="Genomic_DNA"/>
</dbReference>
<dbReference type="EMBL" id="JH668865">
    <property type="protein sequence ID" value="KAG6462577.1"/>
    <property type="molecule type" value="Genomic_DNA"/>
</dbReference>
<name>A0A921ZSH1_MANSE</name>
<accession>A0A921ZSH1</accession>
<proteinExistence type="predicted"/>
<gene>
    <name evidence="1" type="ORF">O3G_MSEX013345</name>
</gene>
<evidence type="ECO:0000313" key="1">
    <source>
        <dbReference type="EMBL" id="KAG6462578.1"/>
    </source>
</evidence>
<protein>
    <submittedName>
        <fullName evidence="1">Uncharacterized protein</fullName>
    </submittedName>
</protein>
<reference evidence="1" key="2">
    <citation type="submission" date="2020-12" db="EMBL/GenBank/DDBJ databases">
        <authorList>
            <person name="Kanost M."/>
        </authorList>
    </citation>
    <scope>NUCLEOTIDE SEQUENCE</scope>
</reference>
<sequence length="116" mass="13485">MWCWRRMLGYRRLDTTRIRHQAATIRFSTVHAYSLSLDTFLSEATSLERVVVHGKVEGTRPPGRTLMLRSIQSAVYRPVHKSTKITSNRHMARDRDAHCISYGKHYTTSASDLYFL</sequence>
<keyword evidence="2" id="KW-1185">Reference proteome</keyword>
<reference evidence="1" key="1">
    <citation type="journal article" date="2016" name="Insect Biochem. Mol. Biol.">
        <title>Multifaceted biological insights from a draft genome sequence of the tobacco hornworm moth, Manduca sexta.</title>
        <authorList>
            <person name="Kanost M.R."/>
            <person name="Arrese E.L."/>
            <person name="Cao X."/>
            <person name="Chen Y.R."/>
            <person name="Chellapilla S."/>
            <person name="Goldsmith M.R."/>
            <person name="Grosse-Wilde E."/>
            <person name="Heckel D.G."/>
            <person name="Herndon N."/>
            <person name="Jiang H."/>
            <person name="Papanicolaou A."/>
            <person name="Qu J."/>
            <person name="Soulages J.L."/>
            <person name="Vogel H."/>
            <person name="Walters J."/>
            <person name="Waterhouse R.M."/>
            <person name="Ahn S.J."/>
            <person name="Almeida F.C."/>
            <person name="An C."/>
            <person name="Aqrawi P."/>
            <person name="Bretschneider A."/>
            <person name="Bryant W.B."/>
            <person name="Bucks S."/>
            <person name="Chao H."/>
            <person name="Chevignon G."/>
            <person name="Christen J.M."/>
            <person name="Clarke D.F."/>
            <person name="Dittmer N.T."/>
            <person name="Ferguson L.C.F."/>
            <person name="Garavelou S."/>
            <person name="Gordon K.H.J."/>
            <person name="Gunaratna R.T."/>
            <person name="Han Y."/>
            <person name="Hauser F."/>
            <person name="He Y."/>
            <person name="Heidel-Fischer H."/>
            <person name="Hirsh A."/>
            <person name="Hu Y."/>
            <person name="Jiang H."/>
            <person name="Kalra D."/>
            <person name="Klinner C."/>
            <person name="Konig C."/>
            <person name="Kovar C."/>
            <person name="Kroll A.R."/>
            <person name="Kuwar S.S."/>
            <person name="Lee S.L."/>
            <person name="Lehman R."/>
            <person name="Li K."/>
            <person name="Li Z."/>
            <person name="Liang H."/>
            <person name="Lovelace S."/>
            <person name="Lu Z."/>
            <person name="Mansfield J.H."/>
            <person name="McCulloch K.J."/>
            <person name="Mathew T."/>
            <person name="Morton B."/>
            <person name="Muzny D.M."/>
            <person name="Neunemann D."/>
            <person name="Ongeri F."/>
            <person name="Pauchet Y."/>
            <person name="Pu L.L."/>
            <person name="Pyrousis I."/>
            <person name="Rao X.J."/>
            <person name="Redding A."/>
            <person name="Roesel C."/>
            <person name="Sanchez-Gracia A."/>
            <person name="Schaack S."/>
            <person name="Shukla A."/>
            <person name="Tetreau G."/>
            <person name="Wang Y."/>
            <person name="Xiong G.H."/>
            <person name="Traut W."/>
            <person name="Walsh T.K."/>
            <person name="Worley K.C."/>
            <person name="Wu D."/>
            <person name="Wu W."/>
            <person name="Wu Y.Q."/>
            <person name="Zhang X."/>
            <person name="Zou Z."/>
            <person name="Zucker H."/>
            <person name="Briscoe A.D."/>
            <person name="Burmester T."/>
            <person name="Clem R.J."/>
            <person name="Feyereisen R."/>
            <person name="Grimmelikhuijzen C.J.P."/>
            <person name="Hamodrakas S.J."/>
            <person name="Hansson B.S."/>
            <person name="Huguet E."/>
            <person name="Jermiin L.S."/>
            <person name="Lan Q."/>
            <person name="Lehman H.K."/>
            <person name="Lorenzen M."/>
            <person name="Merzendorfer H."/>
            <person name="Michalopoulos I."/>
            <person name="Morton D.B."/>
            <person name="Muthukrishnan S."/>
            <person name="Oakeshott J.G."/>
            <person name="Palmer W."/>
            <person name="Park Y."/>
            <person name="Passarelli A.L."/>
            <person name="Rozas J."/>
            <person name="Schwartz L.M."/>
            <person name="Smith W."/>
            <person name="Southgate A."/>
            <person name="Vilcinskas A."/>
            <person name="Vogt R."/>
            <person name="Wang P."/>
            <person name="Werren J."/>
            <person name="Yu X.Q."/>
            <person name="Zhou J.J."/>
            <person name="Brown S.J."/>
            <person name="Scherer S.E."/>
            <person name="Richards S."/>
            <person name="Blissard G.W."/>
        </authorList>
    </citation>
    <scope>NUCLEOTIDE SEQUENCE</scope>
</reference>
<dbReference type="Proteomes" id="UP000791440">
    <property type="component" value="Unassembled WGS sequence"/>
</dbReference>